<dbReference type="RefSeq" id="WP_209746124.1">
    <property type="nucleotide sequence ID" value="NZ_JBHSMH010000090.1"/>
</dbReference>
<feature type="signal peptide" evidence="1">
    <location>
        <begin position="1"/>
        <end position="16"/>
    </location>
</feature>
<proteinExistence type="predicted"/>
<evidence type="ECO:0000256" key="1">
    <source>
        <dbReference type="SAM" id="SignalP"/>
    </source>
</evidence>
<keyword evidence="3" id="KW-1185">Reference proteome</keyword>
<name>A0ABW0LZ40_9BACL</name>
<gene>
    <name evidence="2" type="ORF">ACFPPD_20815</name>
</gene>
<feature type="chain" id="PRO_5045496351" evidence="1">
    <location>
        <begin position="17"/>
        <end position="515"/>
    </location>
</feature>
<keyword evidence="1" id="KW-0732">Signal</keyword>
<evidence type="ECO:0000313" key="3">
    <source>
        <dbReference type="Proteomes" id="UP001596105"/>
    </source>
</evidence>
<comment type="caution">
    <text evidence="2">The sequence shown here is derived from an EMBL/GenBank/DDBJ whole genome shotgun (WGS) entry which is preliminary data.</text>
</comment>
<reference evidence="3" key="1">
    <citation type="journal article" date="2019" name="Int. J. Syst. Evol. Microbiol.">
        <title>The Global Catalogue of Microorganisms (GCM) 10K type strain sequencing project: providing services to taxonomists for standard genome sequencing and annotation.</title>
        <authorList>
            <consortium name="The Broad Institute Genomics Platform"/>
            <consortium name="The Broad Institute Genome Sequencing Center for Infectious Disease"/>
            <person name="Wu L."/>
            <person name="Ma J."/>
        </authorList>
    </citation>
    <scope>NUCLEOTIDE SEQUENCE [LARGE SCALE GENOMIC DNA]</scope>
    <source>
        <strain evidence="3">CCUG 57113</strain>
    </source>
</reference>
<dbReference type="SUPFAM" id="SSF82171">
    <property type="entry name" value="DPP6 N-terminal domain-like"/>
    <property type="match status" value="1"/>
</dbReference>
<evidence type="ECO:0000313" key="2">
    <source>
        <dbReference type="EMBL" id="MFC5471134.1"/>
    </source>
</evidence>
<organism evidence="2 3">
    <name type="scientific">Cohnella suwonensis</name>
    <dbReference type="NCBI Taxonomy" id="696072"/>
    <lineage>
        <taxon>Bacteria</taxon>
        <taxon>Bacillati</taxon>
        <taxon>Bacillota</taxon>
        <taxon>Bacilli</taxon>
        <taxon>Bacillales</taxon>
        <taxon>Paenibacillaceae</taxon>
        <taxon>Cohnella</taxon>
    </lineage>
</organism>
<accession>A0ABW0LZ40</accession>
<protein>
    <submittedName>
        <fullName evidence="2">Uncharacterized protein</fullName>
    </submittedName>
</protein>
<sequence>MRILTWSFLLATTLLAACTTKSGHIDTNQAIEIAKKLETNEDVVWQASLEKNKEVVIGNAAEKHDVWIVTAEYPMHNKMIVQIEADTGEVISVIEVEADDVSADAPTQLPEPSFSPEVALSPVFDESKPTTASEPESSPAPIVLKENELRSLFEETWPVVLPDGQTYRGFIPIDENKIVYSTEETNGLTSSFYELDFLTGLATKIGTVDGSVYLLKYNDSNHQLQIKIAKENQESYAAWVPGSAKIDSNPRILLTRNDNWSLFKTNENEGIWAIRNEGGKPIRLTEYDLDHDPIWIPGTNQFVYVAYSGHTIADGSGYGFSLSRYDLDKMAGEPLPFGEGPLILKGWLNIGKALLVDRAFNEGQSVDYTEPAVIRLTGNKETKLIADNMKGFNLAYNETSSEFALSIPGYFGFYDSNGEIVSLTPWFTDSSESATSPFMFSPDGSKGDYLMGGTYGSRLVISDSRGNRAKRLNEEPLPIDSWTWTPKGSAIIAFVGNQSGSYFVLQKAQSYPHDR</sequence>
<dbReference type="Proteomes" id="UP001596105">
    <property type="component" value="Unassembled WGS sequence"/>
</dbReference>
<dbReference type="EMBL" id="JBHSMH010000090">
    <property type="protein sequence ID" value="MFC5471134.1"/>
    <property type="molecule type" value="Genomic_DNA"/>
</dbReference>
<dbReference type="PROSITE" id="PS51257">
    <property type="entry name" value="PROKAR_LIPOPROTEIN"/>
    <property type="match status" value="1"/>
</dbReference>
<dbReference type="SUPFAM" id="SSF69322">
    <property type="entry name" value="Tricorn protease domain 2"/>
    <property type="match status" value="1"/>
</dbReference>